<evidence type="ECO:0000313" key="10">
    <source>
        <dbReference type="Proteomes" id="UP000243217"/>
    </source>
</evidence>
<evidence type="ECO:0000256" key="5">
    <source>
        <dbReference type="ARBA" id="ARBA00023065"/>
    </source>
</evidence>
<feature type="coiled-coil region" evidence="8">
    <location>
        <begin position="261"/>
        <end position="296"/>
    </location>
</feature>
<evidence type="ECO:0000313" key="9">
    <source>
        <dbReference type="EMBL" id="OQR93604.1"/>
    </source>
</evidence>
<dbReference type="Pfam" id="PF05405">
    <property type="entry name" value="Mt_ATP-synt_B"/>
    <property type="match status" value="1"/>
</dbReference>
<evidence type="ECO:0000256" key="1">
    <source>
        <dbReference type="ARBA" id="ARBA00004325"/>
    </source>
</evidence>
<evidence type="ECO:0000256" key="2">
    <source>
        <dbReference type="ARBA" id="ARBA00022448"/>
    </source>
</evidence>
<name>A0A1V9Z6H7_9STRA</name>
<dbReference type="Proteomes" id="UP000243217">
    <property type="component" value="Unassembled WGS sequence"/>
</dbReference>
<evidence type="ECO:0000256" key="6">
    <source>
        <dbReference type="ARBA" id="ARBA00023128"/>
    </source>
</evidence>
<dbReference type="EMBL" id="JNBS01002243">
    <property type="protein sequence ID" value="OQR93604.1"/>
    <property type="molecule type" value="Genomic_DNA"/>
</dbReference>
<dbReference type="InterPro" id="IPR008688">
    <property type="entry name" value="ATP_synth_Bsub_B/MI25"/>
</dbReference>
<reference evidence="9 10" key="1">
    <citation type="journal article" date="2014" name="Genome Biol. Evol.">
        <title>The secreted proteins of Achlya hypogyna and Thraustotheca clavata identify the ancestral oomycete secretome and reveal gene acquisitions by horizontal gene transfer.</title>
        <authorList>
            <person name="Misner I."/>
            <person name="Blouin N."/>
            <person name="Leonard G."/>
            <person name="Richards T.A."/>
            <person name="Lane C.E."/>
        </authorList>
    </citation>
    <scope>NUCLEOTIDE SEQUENCE [LARGE SCALE GENOMIC DNA]</scope>
    <source>
        <strain evidence="9 10">ATCC 34112</strain>
    </source>
</reference>
<keyword evidence="10" id="KW-1185">Reference proteome</keyword>
<dbReference type="GO" id="GO:0015078">
    <property type="term" value="F:proton transmembrane transporter activity"/>
    <property type="evidence" value="ECO:0007669"/>
    <property type="project" value="InterPro"/>
</dbReference>
<evidence type="ECO:0000256" key="7">
    <source>
        <dbReference type="ARBA" id="ARBA00023136"/>
    </source>
</evidence>
<protein>
    <submittedName>
        <fullName evidence="9">Uncharacterized protein</fullName>
    </submittedName>
</protein>
<keyword evidence="3" id="KW-0138">CF(0)</keyword>
<keyword evidence="7" id="KW-0472">Membrane</keyword>
<evidence type="ECO:0000256" key="4">
    <source>
        <dbReference type="ARBA" id="ARBA00022781"/>
    </source>
</evidence>
<evidence type="ECO:0000256" key="3">
    <source>
        <dbReference type="ARBA" id="ARBA00022547"/>
    </source>
</evidence>
<keyword evidence="8" id="KW-0175">Coiled coil</keyword>
<dbReference type="GO" id="GO:0031966">
    <property type="term" value="C:mitochondrial membrane"/>
    <property type="evidence" value="ECO:0007669"/>
    <property type="project" value="UniProtKB-SubCell"/>
</dbReference>
<keyword evidence="5" id="KW-0406">Ion transport</keyword>
<sequence length="315" mass="34864">MLSRFAIRPATLAARRSAAAFHVGGLRLKDDKESTEVAANHDGIFQKFGLDDWKISAPIVLACTIPALSNGFYELGAESQLACCFLLFCTSAYKFGGEAVGSFFEARANAILAYDKINYDMEIDDMTSEQNAVEDANLAVALETLKTHESILTMRKDIETLGAAHEEALALMCHVQSQKLRHKTRDVYVKNLEAIHHLEQGYNQQLQDAMISQATNNVRTAFSAGKKAVKTEAFQMALDVLSEKPDDNKQDPVAAAFGKELRAFAENLEKQQGTNVKLSEEEHKQLQGEVDAFLNRLELHNGDVKAPTEIKMKLI</sequence>
<dbReference type="GO" id="GO:0015986">
    <property type="term" value="P:proton motive force-driven ATP synthesis"/>
    <property type="evidence" value="ECO:0007669"/>
    <property type="project" value="InterPro"/>
</dbReference>
<organism evidence="9 10">
    <name type="scientific">Thraustotheca clavata</name>
    <dbReference type="NCBI Taxonomy" id="74557"/>
    <lineage>
        <taxon>Eukaryota</taxon>
        <taxon>Sar</taxon>
        <taxon>Stramenopiles</taxon>
        <taxon>Oomycota</taxon>
        <taxon>Saprolegniomycetes</taxon>
        <taxon>Saprolegniales</taxon>
        <taxon>Achlyaceae</taxon>
        <taxon>Thraustotheca</taxon>
    </lineage>
</organism>
<proteinExistence type="predicted"/>
<keyword evidence="2" id="KW-0813">Transport</keyword>
<dbReference type="OrthoDB" id="67388at2759"/>
<evidence type="ECO:0000256" key="8">
    <source>
        <dbReference type="SAM" id="Coils"/>
    </source>
</evidence>
<comment type="caution">
    <text evidence="9">The sequence shown here is derived from an EMBL/GenBank/DDBJ whole genome shotgun (WGS) entry which is preliminary data.</text>
</comment>
<comment type="subcellular location">
    <subcellularLocation>
        <location evidence="1">Mitochondrion membrane</location>
    </subcellularLocation>
</comment>
<keyword evidence="6" id="KW-0496">Mitochondrion</keyword>
<gene>
    <name evidence="9" type="ORF">THRCLA_08413</name>
</gene>
<keyword evidence="4" id="KW-0375">Hydrogen ion transport</keyword>
<dbReference type="AlphaFoldDB" id="A0A1V9Z6H7"/>
<dbReference type="GO" id="GO:0045259">
    <property type="term" value="C:proton-transporting ATP synthase complex"/>
    <property type="evidence" value="ECO:0007669"/>
    <property type="project" value="UniProtKB-KW"/>
</dbReference>
<accession>A0A1V9Z6H7</accession>